<evidence type="ECO:0000313" key="2">
    <source>
        <dbReference type="EMBL" id="KIK79765.1"/>
    </source>
</evidence>
<evidence type="ECO:0000313" key="3">
    <source>
        <dbReference type="Proteomes" id="UP000054538"/>
    </source>
</evidence>
<reference evidence="3" key="2">
    <citation type="submission" date="2015-01" db="EMBL/GenBank/DDBJ databases">
        <title>Evolutionary Origins and Diversification of the Mycorrhizal Mutualists.</title>
        <authorList>
            <consortium name="DOE Joint Genome Institute"/>
            <consortium name="Mycorrhizal Genomics Consortium"/>
            <person name="Kohler A."/>
            <person name="Kuo A."/>
            <person name="Nagy L.G."/>
            <person name="Floudas D."/>
            <person name="Copeland A."/>
            <person name="Barry K.W."/>
            <person name="Cichocki N."/>
            <person name="Veneault-Fourrey C."/>
            <person name="LaButti K."/>
            <person name="Lindquist E.A."/>
            <person name="Lipzen A."/>
            <person name="Lundell T."/>
            <person name="Morin E."/>
            <person name="Murat C."/>
            <person name="Riley R."/>
            <person name="Ohm R."/>
            <person name="Sun H."/>
            <person name="Tunlid A."/>
            <person name="Henrissat B."/>
            <person name="Grigoriev I.V."/>
            <person name="Hibbett D.S."/>
            <person name="Martin F."/>
        </authorList>
    </citation>
    <scope>NUCLEOTIDE SEQUENCE [LARGE SCALE GENOMIC DNA]</scope>
    <source>
        <strain evidence="3">Ve08.2h10</strain>
    </source>
</reference>
<proteinExistence type="predicted"/>
<protein>
    <recommendedName>
        <fullName evidence="1">DDE-1 domain-containing protein</fullName>
    </recommendedName>
</protein>
<keyword evidence="3" id="KW-1185">Reference proteome</keyword>
<dbReference type="AlphaFoldDB" id="A0A0D0DMQ1"/>
<dbReference type="GO" id="GO:0003676">
    <property type="term" value="F:nucleic acid binding"/>
    <property type="evidence" value="ECO:0007669"/>
    <property type="project" value="InterPro"/>
</dbReference>
<evidence type="ECO:0000259" key="1">
    <source>
        <dbReference type="Pfam" id="PF03184"/>
    </source>
</evidence>
<feature type="domain" description="DDE-1" evidence="1">
    <location>
        <begin position="45"/>
        <end position="98"/>
    </location>
</feature>
<reference evidence="2 3" key="1">
    <citation type="submission" date="2014-04" db="EMBL/GenBank/DDBJ databases">
        <authorList>
            <consortium name="DOE Joint Genome Institute"/>
            <person name="Kuo A."/>
            <person name="Kohler A."/>
            <person name="Jargeat P."/>
            <person name="Nagy L.G."/>
            <person name="Floudas D."/>
            <person name="Copeland A."/>
            <person name="Barry K.W."/>
            <person name="Cichocki N."/>
            <person name="Veneault-Fourrey C."/>
            <person name="LaButti K."/>
            <person name="Lindquist E.A."/>
            <person name="Lipzen A."/>
            <person name="Lundell T."/>
            <person name="Morin E."/>
            <person name="Murat C."/>
            <person name="Sun H."/>
            <person name="Tunlid A."/>
            <person name="Henrissat B."/>
            <person name="Grigoriev I.V."/>
            <person name="Hibbett D.S."/>
            <person name="Martin F."/>
            <person name="Nordberg H.P."/>
            <person name="Cantor M.N."/>
            <person name="Hua S.X."/>
        </authorList>
    </citation>
    <scope>NUCLEOTIDE SEQUENCE [LARGE SCALE GENOMIC DNA]</scope>
    <source>
        <strain evidence="2 3">Ve08.2h10</strain>
    </source>
</reference>
<dbReference type="Pfam" id="PF03184">
    <property type="entry name" value="DDE_1"/>
    <property type="match status" value="1"/>
</dbReference>
<dbReference type="InterPro" id="IPR004875">
    <property type="entry name" value="DDE_SF_endonuclease_dom"/>
</dbReference>
<organism evidence="2 3">
    <name type="scientific">Paxillus rubicundulus Ve08.2h10</name>
    <dbReference type="NCBI Taxonomy" id="930991"/>
    <lineage>
        <taxon>Eukaryota</taxon>
        <taxon>Fungi</taxon>
        <taxon>Dikarya</taxon>
        <taxon>Basidiomycota</taxon>
        <taxon>Agaricomycotina</taxon>
        <taxon>Agaricomycetes</taxon>
        <taxon>Agaricomycetidae</taxon>
        <taxon>Boletales</taxon>
        <taxon>Paxilineae</taxon>
        <taxon>Paxillaceae</taxon>
        <taxon>Paxillus</taxon>
    </lineage>
</organism>
<dbReference type="Proteomes" id="UP000054538">
    <property type="component" value="Unassembled WGS sequence"/>
</dbReference>
<dbReference type="HOGENOM" id="CLU_018294_9_0_1"/>
<accession>A0A0D0DMQ1</accession>
<feature type="non-terminal residue" evidence="2">
    <location>
        <position position="98"/>
    </location>
</feature>
<dbReference type="EMBL" id="KN826191">
    <property type="protein sequence ID" value="KIK79765.1"/>
    <property type="molecule type" value="Genomic_DNA"/>
</dbReference>
<name>A0A0D0DMQ1_9AGAM</name>
<gene>
    <name evidence="2" type="ORF">PAXRUDRAFT_160399</name>
</gene>
<dbReference type="OrthoDB" id="2618249at2759"/>
<dbReference type="InParanoid" id="A0A0D0DMQ1"/>
<sequence>ILAKFVPRDCFKFNETGFFLYAPPDRGLTTKQMSEKKKEKFHIMIGLACNADGSEKLELFFIGRARKPCCFKKMTPEQQGFYYHCNKKAWMTSILFEK</sequence>